<dbReference type="Proteomes" id="UP000183567">
    <property type="component" value="Unassembled WGS sequence"/>
</dbReference>
<accession>A0A1J8Q2N7</accession>
<protein>
    <submittedName>
        <fullName evidence="1">Uncharacterized protein</fullName>
    </submittedName>
</protein>
<dbReference type="AlphaFoldDB" id="A0A1J8Q2N7"/>
<sequence>MHTDCDPQQNLVLLISHLSLGRFAQSEVLWNASALVFILVHHASPAVSHASCAIVLYPRSSSPFSPEPSQLQEYIMPYL</sequence>
<organism evidence="1 2">
    <name type="scientific">Rhizopogon vesiculosus</name>
    <dbReference type="NCBI Taxonomy" id="180088"/>
    <lineage>
        <taxon>Eukaryota</taxon>
        <taxon>Fungi</taxon>
        <taxon>Dikarya</taxon>
        <taxon>Basidiomycota</taxon>
        <taxon>Agaricomycotina</taxon>
        <taxon>Agaricomycetes</taxon>
        <taxon>Agaricomycetidae</taxon>
        <taxon>Boletales</taxon>
        <taxon>Suillineae</taxon>
        <taxon>Rhizopogonaceae</taxon>
        <taxon>Rhizopogon</taxon>
    </lineage>
</organism>
<reference evidence="1 2" key="1">
    <citation type="submission" date="2016-03" db="EMBL/GenBank/DDBJ databases">
        <title>Comparative genomics of the ectomycorrhizal sister species Rhizopogon vinicolor and Rhizopogon vesiculosus (Basidiomycota: Boletales) reveals a divergence of the mating type B locus.</title>
        <authorList>
            <person name="Mujic A.B."/>
            <person name="Kuo A."/>
            <person name="Tritt A."/>
            <person name="Lipzen A."/>
            <person name="Chen C."/>
            <person name="Johnson J."/>
            <person name="Sharma A."/>
            <person name="Barry K."/>
            <person name="Grigoriev I.V."/>
            <person name="Spatafora J.W."/>
        </authorList>
    </citation>
    <scope>NUCLEOTIDE SEQUENCE [LARGE SCALE GENOMIC DNA]</scope>
    <source>
        <strain evidence="1 2">AM-OR11-056</strain>
    </source>
</reference>
<comment type="caution">
    <text evidence="1">The sequence shown here is derived from an EMBL/GenBank/DDBJ whole genome shotgun (WGS) entry which is preliminary data.</text>
</comment>
<name>A0A1J8Q2N7_9AGAM</name>
<dbReference type="EMBL" id="LVVM01006643">
    <property type="protein sequence ID" value="OJA07504.1"/>
    <property type="molecule type" value="Genomic_DNA"/>
</dbReference>
<proteinExistence type="predicted"/>
<keyword evidence="2" id="KW-1185">Reference proteome</keyword>
<evidence type="ECO:0000313" key="2">
    <source>
        <dbReference type="Proteomes" id="UP000183567"/>
    </source>
</evidence>
<gene>
    <name evidence="1" type="ORF">AZE42_12322</name>
</gene>
<evidence type="ECO:0000313" key="1">
    <source>
        <dbReference type="EMBL" id="OJA07504.1"/>
    </source>
</evidence>